<accession>A0A6G0XQN9</accession>
<dbReference type="Pfam" id="PF08398">
    <property type="entry name" value="Phospholip_A2_4"/>
    <property type="match status" value="1"/>
</dbReference>
<reference evidence="2 3" key="1">
    <citation type="submission" date="2019-08" db="EMBL/GenBank/DDBJ databases">
        <title>Whole genome of Aphis craccivora.</title>
        <authorList>
            <person name="Voronova N.V."/>
            <person name="Shulinski R.S."/>
            <person name="Bandarenka Y.V."/>
            <person name="Zhorov D.G."/>
            <person name="Warner D."/>
        </authorList>
    </citation>
    <scope>NUCLEOTIDE SEQUENCE [LARGE SCALE GENOMIC DNA]</scope>
    <source>
        <strain evidence="2">180601</strain>
        <tissue evidence="2">Whole Body</tissue>
    </source>
</reference>
<evidence type="ECO:0000259" key="1">
    <source>
        <dbReference type="Pfam" id="PF08398"/>
    </source>
</evidence>
<keyword evidence="3" id="KW-1185">Reference proteome</keyword>
<organism evidence="2 3">
    <name type="scientific">Aphis craccivora</name>
    <name type="common">Cowpea aphid</name>
    <dbReference type="NCBI Taxonomy" id="307492"/>
    <lineage>
        <taxon>Eukaryota</taxon>
        <taxon>Metazoa</taxon>
        <taxon>Ecdysozoa</taxon>
        <taxon>Arthropoda</taxon>
        <taxon>Hexapoda</taxon>
        <taxon>Insecta</taxon>
        <taxon>Pterygota</taxon>
        <taxon>Neoptera</taxon>
        <taxon>Paraneoptera</taxon>
        <taxon>Hemiptera</taxon>
        <taxon>Sternorrhyncha</taxon>
        <taxon>Aphidomorpha</taxon>
        <taxon>Aphidoidea</taxon>
        <taxon>Aphididae</taxon>
        <taxon>Aphidini</taxon>
        <taxon>Aphis</taxon>
        <taxon>Aphis</taxon>
    </lineage>
</organism>
<evidence type="ECO:0000313" key="3">
    <source>
        <dbReference type="Proteomes" id="UP000478052"/>
    </source>
</evidence>
<dbReference type="OrthoDB" id="6764112at2759"/>
<proteinExistence type="predicted"/>
<protein>
    <recommendedName>
        <fullName evidence="1">Phospholipase A2-like domain-containing protein</fullName>
    </recommendedName>
</protein>
<dbReference type="AlphaFoldDB" id="A0A6G0XQN9"/>
<dbReference type="GO" id="GO:0005198">
    <property type="term" value="F:structural molecule activity"/>
    <property type="evidence" value="ECO:0007669"/>
    <property type="project" value="InterPro"/>
</dbReference>
<feature type="domain" description="Phospholipase A2-like" evidence="1">
    <location>
        <begin position="3"/>
        <end position="45"/>
    </location>
</feature>
<evidence type="ECO:0000313" key="2">
    <source>
        <dbReference type="EMBL" id="KAF0742627.1"/>
    </source>
</evidence>
<name>A0A6G0XQN9_APHCR</name>
<gene>
    <name evidence="2" type="ORF">FWK35_00018991</name>
</gene>
<dbReference type="Proteomes" id="UP000478052">
    <property type="component" value="Unassembled WGS sequence"/>
</dbReference>
<dbReference type="EMBL" id="VUJU01007638">
    <property type="protein sequence ID" value="KAF0742627.1"/>
    <property type="molecule type" value="Genomic_DNA"/>
</dbReference>
<comment type="caution">
    <text evidence="2">The sequence shown here is derived from an EMBL/GenBank/DDBJ whole genome shotgun (WGS) entry which is preliminary data.</text>
</comment>
<sequence>MFYQYCGPGTKLNKRLARGDKGINPLDTACREHNIAYERSNSIVDRNEANHILEQRAWERFKSKDSGLKEKSVAWAVARKKFKSTKTKVPRIVNIPKKGGVLPFIPIFAGLSALGALTGGVANISLVCQHEAKGCENSPFQGTAMTIMLST</sequence>
<dbReference type="InterPro" id="IPR013607">
    <property type="entry name" value="Phospholipase_A2-like"/>
</dbReference>